<dbReference type="NCBIfam" id="TIGR01051">
    <property type="entry name" value="topA_bact"/>
    <property type="match status" value="1"/>
</dbReference>
<dbReference type="Gene3D" id="2.70.20.10">
    <property type="entry name" value="Topoisomerase I, domain 3"/>
    <property type="match status" value="1"/>
</dbReference>
<evidence type="ECO:0000256" key="7">
    <source>
        <dbReference type="ARBA" id="ARBA00023029"/>
    </source>
</evidence>
<keyword evidence="6" id="KW-0460">Magnesium</keyword>
<feature type="region of interest" description="Interaction with DNA" evidence="10">
    <location>
        <begin position="164"/>
        <end position="169"/>
    </location>
</feature>
<keyword evidence="14" id="KW-1185">Reference proteome</keyword>
<evidence type="ECO:0000313" key="13">
    <source>
        <dbReference type="EMBL" id="MDO7905843.1"/>
    </source>
</evidence>
<evidence type="ECO:0000256" key="2">
    <source>
        <dbReference type="ARBA" id="ARBA00009446"/>
    </source>
</evidence>
<dbReference type="Pfam" id="PF01396">
    <property type="entry name" value="Zn_ribbon_Top1"/>
    <property type="match status" value="3"/>
</dbReference>
<dbReference type="InterPro" id="IPR023405">
    <property type="entry name" value="Topo_IA_core_domain"/>
</dbReference>
<dbReference type="InterPro" id="IPR013498">
    <property type="entry name" value="Topo_IA_Znf"/>
</dbReference>
<dbReference type="Gene3D" id="1.10.290.10">
    <property type="entry name" value="Topoisomerase I, domain 4"/>
    <property type="match status" value="1"/>
</dbReference>
<reference evidence="13 14" key="1">
    <citation type="submission" date="2023-07" db="EMBL/GenBank/DDBJ databases">
        <title>Paenibacillus sp. JX-17 nov. isolated from soil.</title>
        <authorList>
            <person name="Wan Y."/>
            <person name="Liu B."/>
        </authorList>
    </citation>
    <scope>NUCLEOTIDE SEQUENCE [LARGE SCALE GENOMIC DNA]</scope>
    <source>
        <strain evidence="13 14">JX-17</strain>
    </source>
</reference>
<evidence type="ECO:0000259" key="11">
    <source>
        <dbReference type="PROSITE" id="PS50880"/>
    </source>
</evidence>
<feature type="site" description="Interaction with DNA" evidence="10">
    <location>
        <position position="144"/>
    </location>
</feature>
<keyword evidence="8 10" id="KW-0238">DNA-binding</keyword>
<dbReference type="Gene3D" id="3.40.50.140">
    <property type="match status" value="1"/>
</dbReference>
<feature type="site" description="Interaction with DNA" evidence="10">
    <location>
        <position position="149"/>
    </location>
</feature>
<feature type="domain" description="Topo IA-type catalytic" evidence="12">
    <location>
        <begin position="130"/>
        <end position="560"/>
    </location>
</feature>
<feature type="domain" description="Toprim" evidence="11">
    <location>
        <begin position="3"/>
        <end position="115"/>
    </location>
</feature>
<feature type="site" description="Interaction with DNA" evidence="10">
    <location>
        <position position="492"/>
    </location>
</feature>
<dbReference type="SMART" id="SM00493">
    <property type="entry name" value="TOPRIM"/>
    <property type="match status" value="1"/>
</dbReference>
<sequence length="703" mass="79479">MADTLVIVESPSKAKTIGKYLGSKFIVKASMGHIRDLPKSQIGVEVENEFNPKYITIRGKGSVLKELKDASKKVKKIYLAADPDREGEAIAWHLAHALDLDPNTESCRVVFNEITKQAVKDAFKTPRKINMDLVNAQQARRILDRLVGYKISPLLWKKVKKGLSAGRVQSVAVKIILDRENEISEFKPEEYWSITARLGIKNSHFEAKFHKIHGDKKELSSENDVHEVLAAIEDNSFVVKEVKEKERLRNPSPPFTTSSLQQEAARKLNFRAAKTMSVAQQLYEGVDLGKEGTVGLITYMRTDSTRIAASAQEEAKELILEKYGKEYAPETPRQYSKKAANAQDAHEAIRPTSALRDPDSVKAFMSRDQFRLYKLIWERFMASQMSSAIMDTLSVDIASGPAIFRAAGSKVRFAGFMKVYVEGNDDGTTEEDKLLPPLQPGDTLTKEDIEPKQHFTQPPPRYTEARLVKTLEELGIGRPSTFAPTLETIQKRGYVAIEEKKFMPTELGELVIEQMEQFFPEILNVEFTANMEEDLDHVEEGTEDWVKVLNDFYSSFEKRLEVAEEEMKEIEIEDEVSDEVCEKCGKPMVYKLGRFGKFLACSGFPDCRNTKPIIKDTGVTCPKCKEGHVVERRSKKGRVFYGCDRYPECDYVSWDKPSPKPCPNCSSLMVEKRTKQGTKLQCTSCDHTEMLEDQDDALDTAGE</sequence>
<protein>
    <recommendedName>
        <fullName evidence="10">DNA topoisomerase 1</fullName>
        <ecNumber evidence="10">5.6.2.1</ecNumber>
    </recommendedName>
    <alternativeName>
        <fullName evidence="10">DNA topoisomerase I</fullName>
    </alternativeName>
</protein>
<dbReference type="PROSITE" id="PS00396">
    <property type="entry name" value="TOPO_IA_1"/>
    <property type="match status" value="1"/>
</dbReference>
<comment type="similarity">
    <text evidence="2 10">Belongs to the type IA topoisomerase family.</text>
</comment>
<keyword evidence="3" id="KW-0479">Metal-binding</keyword>
<comment type="function">
    <text evidence="10">Releases the supercoiling and torsional tension of DNA, which is introduced during the DNA replication and transcription, by transiently cleaving and rejoining one strand of the DNA duplex. Introduces a single-strand break via transesterification at a target site in duplex DNA. The scissile phosphodiester is attacked by the catalytic tyrosine of the enzyme, resulting in the formation of a DNA-(5'-phosphotyrosyl)-enzyme intermediate and the expulsion of a 3'-OH DNA strand. The free DNA strand then undergoes passage around the unbroken strand, thus removing DNA supercoils. Finally, in the religation step, the DNA 3'-OH attacks the covalent intermediate to expel the active-site tyrosine and restore the DNA phosphodiester backbone.</text>
</comment>
<organism evidence="13 14">
    <name type="scientific">Paenibacillus lacisoli</name>
    <dbReference type="NCBI Taxonomy" id="3064525"/>
    <lineage>
        <taxon>Bacteria</taxon>
        <taxon>Bacillati</taxon>
        <taxon>Bacillota</taxon>
        <taxon>Bacilli</taxon>
        <taxon>Bacillales</taxon>
        <taxon>Paenibacillaceae</taxon>
        <taxon>Paenibacillus</taxon>
    </lineage>
</organism>
<feature type="site" description="Interaction with DNA" evidence="10">
    <location>
        <position position="140"/>
    </location>
</feature>
<dbReference type="RefSeq" id="WP_305023039.1">
    <property type="nucleotide sequence ID" value="NZ_JAUQTB010000002.1"/>
</dbReference>
<feature type="active site" description="O-(5'-phospho-DNA)-tyrosine intermediate" evidence="10">
    <location>
        <position position="299"/>
    </location>
</feature>
<dbReference type="Pfam" id="PF01131">
    <property type="entry name" value="Topoisom_bac"/>
    <property type="match status" value="1"/>
</dbReference>
<dbReference type="SMART" id="SM00437">
    <property type="entry name" value="TOP1Ac"/>
    <property type="match status" value="1"/>
</dbReference>
<dbReference type="EC" id="5.6.2.1" evidence="10"/>
<dbReference type="PROSITE" id="PS50880">
    <property type="entry name" value="TOPRIM"/>
    <property type="match status" value="1"/>
</dbReference>
<accession>A0ABT9CBB8</accession>
<dbReference type="InterPro" id="IPR000380">
    <property type="entry name" value="Topo_IA"/>
</dbReference>
<dbReference type="SUPFAM" id="SSF56712">
    <property type="entry name" value="Prokaryotic type I DNA topoisomerase"/>
    <property type="match status" value="1"/>
</dbReference>
<dbReference type="EMBL" id="JAUQTB010000002">
    <property type="protein sequence ID" value="MDO7905843.1"/>
    <property type="molecule type" value="Genomic_DNA"/>
</dbReference>
<evidence type="ECO:0000256" key="6">
    <source>
        <dbReference type="ARBA" id="ARBA00022842"/>
    </source>
</evidence>
<dbReference type="PANTHER" id="PTHR42785">
    <property type="entry name" value="DNA TOPOISOMERASE, TYPE IA, CORE"/>
    <property type="match status" value="1"/>
</dbReference>
<dbReference type="Pfam" id="PF01751">
    <property type="entry name" value="Toprim"/>
    <property type="match status" value="1"/>
</dbReference>
<dbReference type="InterPro" id="IPR006171">
    <property type="entry name" value="TOPRIM_dom"/>
</dbReference>
<dbReference type="HAMAP" id="MF_00952">
    <property type="entry name" value="Topoisom_1_prok"/>
    <property type="match status" value="1"/>
</dbReference>
<keyword evidence="4" id="KW-0863">Zinc-finger</keyword>
<evidence type="ECO:0000313" key="14">
    <source>
        <dbReference type="Proteomes" id="UP001240171"/>
    </source>
</evidence>
<dbReference type="Gene3D" id="1.10.460.10">
    <property type="entry name" value="Topoisomerase I, domain 2"/>
    <property type="match status" value="1"/>
</dbReference>
<evidence type="ECO:0000256" key="4">
    <source>
        <dbReference type="ARBA" id="ARBA00022771"/>
    </source>
</evidence>
<dbReference type="InterPro" id="IPR028612">
    <property type="entry name" value="Topoisom_1_IA"/>
</dbReference>
<keyword evidence="9 10" id="KW-0413">Isomerase</keyword>
<dbReference type="PROSITE" id="PS52039">
    <property type="entry name" value="TOPO_IA_2"/>
    <property type="match status" value="1"/>
</dbReference>
<dbReference type="InterPro" id="IPR003601">
    <property type="entry name" value="Topo_IA_2"/>
</dbReference>
<evidence type="ECO:0000256" key="9">
    <source>
        <dbReference type="ARBA" id="ARBA00023235"/>
    </source>
</evidence>
<keyword evidence="7 10" id="KW-0799">Topoisomerase</keyword>
<dbReference type="InterPro" id="IPR034149">
    <property type="entry name" value="TOPRIM_TopoI"/>
</dbReference>
<evidence type="ECO:0000256" key="8">
    <source>
        <dbReference type="ARBA" id="ARBA00023125"/>
    </source>
</evidence>
<feature type="site" description="Interaction with DNA" evidence="10">
    <location>
        <position position="156"/>
    </location>
</feature>
<dbReference type="SUPFAM" id="SSF57783">
    <property type="entry name" value="Zinc beta-ribbon"/>
    <property type="match status" value="1"/>
</dbReference>
<feature type="site" description="Interaction with DNA" evidence="10">
    <location>
        <position position="33"/>
    </location>
</feature>
<comment type="caution">
    <text evidence="13">The sequence shown here is derived from an EMBL/GenBank/DDBJ whole genome shotgun (WGS) entry which is preliminary data.</text>
</comment>
<proteinExistence type="inferred from homology"/>
<dbReference type="Gene3D" id="3.30.65.10">
    <property type="entry name" value="Bacterial Topoisomerase I, domain 1"/>
    <property type="match status" value="2"/>
</dbReference>
<feature type="site" description="Interaction with DNA" evidence="10">
    <location>
        <position position="141"/>
    </location>
</feature>
<dbReference type="InterPro" id="IPR013497">
    <property type="entry name" value="Topo_IA_cen"/>
</dbReference>
<dbReference type="CDD" id="cd03363">
    <property type="entry name" value="TOPRIM_TopoIA_TopoI"/>
    <property type="match status" value="1"/>
</dbReference>
<evidence type="ECO:0000256" key="1">
    <source>
        <dbReference type="ARBA" id="ARBA00000213"/>
    </source>
</evidence>
<dbReference type="PANTHER" id="PTHR42785:SF1">
    <property type="entry name" value="DNA TOPOISOMERASE"/>
    <property type="match status" value="1"/>
</dbReference>
<comment type="catalytic activity">
    <reaction evidence="1 10">
        <text>ATP-independent breakage of single-stranded DNA, followed by passage and rejoining.</text>
        <dbReference type="EC" id="5.6.2.1"/>
    </reaction>
</comment>
<evidence type="ECO:0000259" key="12">
    <source>
        <dbReference type="PROSITE" id="PS52039"/>
    </source>
</evidence>
<dbReference type="InterPro" id="IPR005733">
    <property type="entry name" value="TopoI_bac-type"/>
</dbReference>
<evidence type="ECO:0000256" key="3">
    <source>
        <dbReference type="ARBA" id="ARBA00022723"/>
    </source>
</evidence>
<dbReference type="InterPro" id="IPR023406">
    <property type="entry name" value="Topo_IA_AS"/>
</dbReference>
<evidence type="ECO:0000256" key="5">
    <source>
        <dbReference type="ARBA" id="ARBA00022833"/>
    </source>
</evidence>
<name>A0ABT9CBB8_9BACL</name>
<dbReference type="InterPro" id="IPR013826">
    <property type="entry name" value="Topo_IA_cen_sub3"/>
</dbReference>
<dbReference type="CDD" id="cd00186">
    <property type="entry name" value="TOP1Ac"/>
    <property type="match status" value="1"/>
</dbReference>
<dbReference type="InterPro" id="IPR013824">
    <property type="entry name" value="Topo_IA_cen_sub1"/>
</dbReference>
<feature type="site" description="Interaction with DNA" evidence="10">
    <location>
        <position position="301"/>
    </location>
</feature>
<dbReference type="InterPro" id="IPR003602">
    <property type="entry name" value="Topo_IA_DNA-bd_dom"/>
</dbReference>
<dbReference type="SMART" id="SM00436">
    <property type="entry name" value="TOP1Bc"/>
    <property type="match status" value="1"/>
</dbReference>
<evidence type="ECO:0000256" key="10">
    <source>
        <dbReference type="HAMAP-Rule" id="MF_00952"/>
    </source>
</evidence>
<dbReference type="InterPro" id="IPR013825">
    <property type="entry name" value="Topo_IA_cen_sub2"/>
</dbReference>
<gene>
    <name evidence="10 13" type="primary">topA</name>
    <name evidence="13" type="ORF">Q5741_05360</name>
</gene>
<keyword evidence="5" id="KW-0862">Zinc</keyword>
<comment type="subunit">
    <text evidence="10">Monomer.</text>
</comment>
<dbReference type="GO" id="GO:0003917">
    <property type="term" value="F:DNA topoisomerase type I (single strand cut, ATP-independent) activity"/>
    <property type="evidence" value="ECO:0007669"/>
    <property type="project" value="UniProtKB-EC"/>
</dbReference>
<dbReference type="PRINTS" id="PR00417">
    <property type="entry name" value="PRTPISMRASEI"/>
</dbReference>
<dbReference type="Proteomes" id="UP001240171">
    <property type="component" value="Unassembled WGS sequence"/>
</dbReference>